<sequence length="28" mass="3325">MAILKRLRNWARTIKRDVIALYLAARDP</sequence>
<reference evidence="1" key="1">
    <citation type="journal article" date="2015" name="Nature">
        <title>Complex archaea that bridge the gap between prokaryotes and eukaryotes.</title>
        <authorList>
            <person name="Spang A."/>
            <person name="Saw J.H."/>
            <person name="Jorgensen S.L."/>
            <person name="Zaremba-Niedzwiedzka K."/>
            <person name="Martijn J."/>
            <person name="Lind A.E."/>
            <person name="van Eijk R."/>
            <person name="Schleper C."/>
            <person name="Guy L."/>
            <person name="Ettema T.J."/>
        </authorList>
    </citation>
    <scope>NUCLEOTIDE SEQUENCE</scope>
</reference>
<comment type="caution">
    <text evidence="1">The sequence shown here is derived from an EMBL/GenBank/DDBJ whole genome shotgun (WGS) entry which is preliminary data.</text>
</comment>
<proteinExistence type="predicted"/>
<accession>A0A0F8Y869</accession>
<protein>
    <submittedName>
        <fullName evidence="1">Uncharacterized protein</fullName>
    </submittedName>
</protein>
<name>A0A0F8Y869_9ZZZZ</name>
<feature type="non-terminal residue" evidence="1">
    <location>
        <position position="28"/>
    </location>
</feature>
<dbReference type="EMBL" id="LAZR01054900">
    <property type="protein sequence ID" value="KKK77558.1"/>
    <property type="molecule type" value="Genomic_DNA"/>
</dbReference>
<organism evidence="1">
    <name type="scientific">marine sediment metagenome</name>
    <dbReference type="NCBI Taxonomy" id="412755"/>
    <lineage>
        <taxon>unclassified sequences</taxon>
        <taxon>metagenomes</taxon>
        <taxon>ecological metagenomes</taxon>
    </lineage>
</organism>
<gene>
    <name evidence="1" type="ORF">LCGC14_2852390</name>
</gene>
<evidence type="ECO:0000313" key="1">
    <source>
        <dbReference type="EMBL" id="KKK77558.1"/>
    </source>
</evidence>
<dbReference type="AlphaFoldDB" id="A0A0F8Y869"/>